<evidence type="ECO:0000256" key="6">
    <source>
        <dbReference type="ARBA" id="ARBA00023040"/>
    </source>
</evidence>
<feature type="transmembrane region" description="Helical" evidence="12">
    <location>
        <begin position="188"/>
        <end position="212"/>
    </location>
</feature>
<dbReference type="SUPFAM" id="SSF81321">
    <property type="entry name" value="Family A G protein-coupled receptor-like"/>
    <property type="match status" value="1"/>
</dbReference>
<keyword evidence="6 10" id="KW-0297">G-protein coupled receptor</keyword>
<dbReference type="PRINTS" id="PR00237">
    <property type="entry name" value="GPCRRHODOPSN"/>
</dbReference>
<keyword evidence="9 10" id="KW-0807">Transducer</keyword>
<dbReference type="PROSITE" id="PS00237">
    <property type="entry name" value="G_PROTEIN_RECEP_F1_1"/>
    <property type="match status" value="1"/>
</dbReference>
<feature type="transmembrane region" description="Helical" evidence="12">
    <location>
        <begin position="326"/>
        <end position="344"/>
    </location>
</feature>
<feature type="region of interest" description="Disordered" evidence="11">
    <location>
        <begin position="290"/>
        <end position="321"/>
    </location>
</feature>
<dbReference type="PANTHER" id="PTHR24229:SF40">
    <property type="entry name" value="ALLATOSTATIN C RECEPTOR 1-RELATED"/>
    <property type="match status" value="1"/>
</dbReference>
<evidence type="ECO:0000256" key="8">
    <source>
        <dbReference type="ARBA" id="ARBA00023170"/>
    </source>
</evidence>
<keyword evidence="8 10" id="KW-0675">Receptor</keyword>
<dbReference type="Pfam" id="PF00001">
    <property type="entry name" value="7tm_1"/>
    <property type="match status" value="1"/>
</dbReference>
<evidence type="ECO:0000256" key="1">
    <source>
        <dbReference type="ARBA" id="ARBA00004651"/>
    </source>
</evidence>
<feature type="transmembrane region" description="Helical" evidence="12">
    <location>
        <begin position="239"/>
        <end position="264"/>
    </location>
</feature>
<dbReference type="EMBL" id="LNIX01000003">
    <property type="protein sequence ID" value="OXA58281.1"/>
    <property type="molecule type" value="Genomic_DNA"/>
</dbReference>
<sequence>MNTSELYPDHLYFESPEAHANCSRLLISMGHNDTSLSEIENPCLYLWNTRMLDTMGVGGVDGAEFHMFTTWWPQLLVQCLYGIVCLIGLAGNTLVIYVVVRFSKMQTVTNLYIVNLAIADECFLVGIPFLMTTATLGYWPFGNIVCKAYFTSTSINQITSSMFLLIMSADRYLAVCHPISAPKWRTPLIAKTVALTAWTLSALLMVPIFMYANTLEIDNKVNCNIFWPESGSLNMSGEMIFIIYSFVLGFAIPLFLILVFYILVIRRLRQGSLNSAQNFSLLWSKSVGPRRQLNQSPNVTKTQTDNQQAQQQSTRTKERKKSHRKVTKLVLTVITVYFLCWAPYWGSQLSLIFMAHESSHSGTVLIIFLLAGCLSYSNSTMNPILYGFLSSNFKKSFKKACSCASRKEINATLNPENSVFPRRKSQSSGHRPRKCSAPLTSATYAGTTLETTTMTTRSSMLPSPHHQPLPPLQHHVIPDVDESSSENNVMTAVLINNGPSSSATQIVPPTPTVHITINDHFVPDDNFRIRRPVASVLYSGNGKSSNTIGTVNETFVQDNGVVVTVL</sequence>
<feature type="transmembrane region" description="Helical" evidence="12">
    <location>
        <begin position="148"/>
        <end position="167"/>
    </location>
</feature>
<name>A0A226ENA2_FOLCA</name>
<feature type="transmembrane region" description="Helical" evidence="12">
    <location>
        <begin position="75"/>
        <end position="100"/>
    </location>
</feature>
<evidence type="ECO:0000256" key="11">
    <source>
        <dbReference type="SAM" id="MobiDB-lite"/>
    </source>
</evidence>
<dbReference type="SMART" id="SM01381">
    <property type="entry name" value="7TM_GPCR_Srsx"/>
    <property type="match status" value="1"/>
</dbReference>
<keyword evidence="3" id="KW-1003">Cell membrane</keyword>
<feature type="transmembrane region" description="Helical" evidence="12">
    <location>
        <begin position="364"/>
        <end position="389"/>
    </location>
</feature>
<evidence type="ECO:0000256" key="12">
    <source>
        <dbReference type="SAM" id="Phobius"/>
    </source>
</evidence>
<dbReference type="STRING" id="158441.A0A226ENA2"/>
<feature type="region of interest" description="Disordered" evidence="11">
    <location>
        <begin position="418"/>
        <end position="437"/>
    </location>
</feature>
<keyword evidence="5 12" id="KW-1133">Transmembrane helix</keyword>
<organism evidence="14 15">
    <name type="scientific">Folsomia candida</name>
    <name type="common">Springtail</name>
    <dbReference type="NCBI Taxonomy" id="158441"/>
    <lineage>
        <taxon>Eukaryota</taxon>
        <taxon>Metazoa</taxon>
        <taxon>Ecdysozoa</taxon>
        <taxon>Arthropoda</taxon>
        <taxon>Hexapoda</taxon>
        <taxon>Collembola</taxon>
        <taxon>Entomobryomorpha</taxon>
        <taxon>Isotomoidea</taxon>
        <taxon>Isotomidae</taxon>
        <taxon>Proisotominae</taxon>
        <taxon>Folsomia</taxon>
    </lineage>
</organism>
<feature type="compositionally biased region" description="Low complexity" evidence="11">
    <location>
        <begin position="300"/>
        <end position="314"/>
    </location>
</feature>
<comment type="caution">
    <text evidence="14">The sequence shown here is derived from an EMBL/GenBank/DDBJ whole genome shotgun (WGS) entry which is preliminary data.</text>
</comment>
<protein>
    <submittedName>
        <fullName evidence="14">Somatostatin receptor type 4</fullName>
    </submittedName>
</protein>
<keyword evidence="4 10" id="KW-0812">Transmembrane</keyword>
<feature type="transmembrane region" description="Helical" evidence="12">
    <location>
        <begin position="112"/>
        <end position="136"/>
    </location>
</feature>
<dbReference type="PROSITE" id="PS50262">
    <property type="entry name" value="G_PROTEIN_RECEP_F1_2"/>
    <property type="match status" value="1"/>
</dbReference>
<dbReference type="OrthoDB" id="6076970at2759"/>
<dbReference type="GO" id="GO:0005886">
    <property type="term" value="C:plasma membrane"/>
    <property type="evidence" value="ECO:0007669"/>
    <property type="project" value="UniProtKB-SubCell"/>
</dbReference>
<proteinExistence type="inferred from homology"/>
<dbReference type="GO" id="GO:0043005">
    <property type="term" value="C:neuron projection"/>
    <property type="evidence" value="ECO:0007669"/>
    <property type="project" value="TreeGrafter"/>
</dbReference>
<dbReference type="Proteomes" id="UP000198287">
    <property type="component" value="Unassembled WGS sequence"/>
</dbReference>
<keyword evidence="7 12" id="KW-0472">Membrane</keyword>
<dbReference type="GO" id="GO:0042277">
    <property type="term" value="F:peptide binding"/>
    <property type="evidence" value="ECO:0007669"/>
    <property type="project" value="TreeGrafter"/>
</dbReference>
<dbReference type="Gene3D" id="1.20.1070.10">
    <property type="entry name" value="Rhodopsin 7-helix transmembrane proteins"/>
    <property type="match status" value="1"/>
</dbReference>
<dbReference type="GO" id="GO:0004983">
    <property type="term" value="F:neuropeptide Y receptor activity"/>
    <property type="evidence" value="ECO:0007669"/>
    <property type="project" value="InterPro"/>
</dbReference>
<feature type="domain" description="G-protein coupled receptors family 1 profile" evidence="13">
    <location>
        <begin position="91"/>
        <end position="386"/>
    </location>
</feature>
<evidence type="ECO:0000256" key="10">
    <source>
        <dbReference type="RuleBase" id="RU000688"/>
    </source>
</evidence>
<dbReference type="InterPro" id="IPR000276">
    <property type="entry name" value="GPCR_Rhodpsn"/>
</dbReference>
<evidence type="ECO:0000256" key="2">
    <source>
        <dbReference type="ARBA" id="ARBA00010663"/>
    </source>
</evidence>
<dbReference type="AlphaFoldDB" id="A0A226ENA2"/>
<evidence type="ECO:0000256" key="9">
    <source>
        <dbReference type="ARBA" id="ARBA00023224"/>
    </source>
</evidence>
<comment type="subcellular location">
    <subcellularLocation>
        <location evidence="1">Cell membrane</location>
        <topology evidence="1">Multi-pass membrane protein</topology>
    </subcellularLocation>
</comment>
<dbReference type="PRINTS" id="PR01012">
    <property type="entry name" value="NRPEPTIDEYR"/>
</dbReference>
<reference evidence="14 15" key="1">
    <citation type="submission" date="2015-12" db="EMBL/GenBank/DDBJ databases">
        <title>The genome of Folsomia candida.</title>
        <authorList>
            <person name="Faddeeva A."/>
            <person name="Derks M.F."/>
            <person name="Anvar Y."/>
            <person name="Smit S."/>
            <person name="Van Straalen N."/>
            <person name="Roelofs D."/>
        </authorList>
    </citation>
    <scope>NUCLEOTIDE SEQUENCE [LARGE SCALE GENOMIC DNA]</scope>
    <source>
        <strain evidence="14 15">VU population</strain>
        <tissue evidence="14">Whole body</tissue>
    </source>
</reference>
<evidence type="ECO:0000313" key="15">
    <source>
        <dbReference type="Proteomes" id="UP000198287"/>
    </source>
</evidence>
<dbReference type="InterPro" id="IPR000611">
    <property type="entry name" value="NPY_rcpt"/>
</dbReference>
<evidence type="ECO:0000259" key="13">
    <source>
        <dbReference type="PROSITE" id="PS50262"/>
    </source>
</evidence>
<evidence type="ECO:0000313" key="14">
    <source>
        <dbReference type="EMBL" id="OXA58281.1"/>
    </source>
</evidence>
<keyword evidence="15" id="KW-1185">Reference proteome</keyword>
<evidence type="ECO:0000256" key="5">
    <source>
        <dbReference type="ARBA" id="ARBA00022989"/>
    </source>
</evidence>
<dbReference type="InterPro" id="IPR017452">
    <property type="entry name" value="GPCR_Rhodpsn_7TM"/>
</dbReference>
<dbReference type="OMA" id="EMIFIIY"/>
<accession>A0A226ENA2</accession>
<comment type="similarity">
    <text evidence="2 10">Belongs to the G-protein coupled receptor 1 family.</text>
</comment>
<evidence type="ECO:0000256" key="3">
    <source>
        <dbReference type="ARBA" id="ARBA00022475"/>
    </source>
</evidence>
<evidence type="ECO:0000256" key="7">
    <source>
        <dbReference type="ARBA" id="ARBA00023136"/>
    </source>
</evidence>
<feature type="compositionally biased region" description="Basic residues" evidence="11">
    <location>
        <begin position="421"/>
        <end position="434"/>
    </location>
</feature>
<dbReference type="PANTHER" id="PTHR24229">
    <property type="entry name" value="NEUROPEPTIDES RECEPTOR"/>
    <property type="match status" value="1"/>
</dbReference>
<gene>
    <name evidence="14" type="ORF">Fcan01_07342</name>
</gene>
<evidence type="ECO:0000256" key="4">
    <source>
        <dbReference type="ARBA" id="ARBA00022692"/>
    </source>
</evidence>